<evidence type="ECO:0000313" key="1">
    <source>
        <dbReference type="EMBL" id="KGG02334.1"/>
    </source>
</evidence>
<accession>A0A0A2API2</accession>
<proteinExistence type="predicted"/>
<protein>
    <submittedName>
        <fullName evidence="1">Uncharacterized protein</fullName>
    </submittedName>
</protein>
<sequence length="40" mass="4234">MGDADSKAMQGIANDRPEIAQRIIEKAEKSIGSTGFKPAT</sequence>
<reference evidence="2" key="1">
    <citation type="journal article" date="2014" name="Sci. Data">
        <title>Genomes of diverse isolates of the marine cyanobacterium Prochlorococcus.</title>
        <authorList>
            <person name="Biller S."/>
            <person name="Berube P."/>
            <person name="Thompson J."/>
            <person name="Kelly L."/>
            <person name="Roggensack S."/>
            <person name="Awad L."/>
            <person name="Roache-Johnson K."/>
            <person name="Ding H."/>
            <person name="Giovannoni S.J."/>
            <person name="Moore L.R."/>
            <person name="Chisholm S.W."/>
        </authorList>
    </citation>
    <scope>NUCLEOTIDE SEQUENCE [LARGE SCALE GENOMIC DNA]</scope>
    <source>
        <strain evidence="2">MIT 9314</strain>
    </source>
</reference>
<dbReference type="EMBL" id="JNAO01000005">
    <property type="protein sequence ID" value="KGG02334.1"/>
    <property type="molecule type" value="Genomic_DNA"/>
</dbReference>
<evidence type="ECO:0000313" key="2">
    <source>
        <dbReference type="Proteomes" id="UP000030533"/>
    </source>
</evidence>
<gene>
    <name evidence="1" type="ORF">EU98_0512</name>
</gene>
<comment type="caution">
    <text evidence="1">The sequence shown here is derived from an EMBL/GenBank/DDBJ whole genome shotgun (WGS) entry which is preliminary data.</text>
</comment>
<name>A0A0A2API2_PROMR</name>
<dbReference type="Proteomes" id="UP000030533">
    <property type="component" value="Unassembled WGS sequence"/>
</dbReference>
<organism evidence="1 2">
    <name type="scientific">Prochlorococcus marinus str. MIT 9314</name>
    <dbReference type="NCBI Taxonomy" id="167548"/>
    <lineage>
        <taxon>Bacteria</taxon>
        <taxon>Bacillati</taxon>
        <taxon>Cyanobacteriota</taxon>
        <taxon>Cyanophyceae</taxon>
        <taxon>Synechococcales</taxon>
        <taxon>Prochlorococcaceae</taxon>
        <taxon>Prochlorococcus</taxon>
    </lineage>
</organism>
<dbReference type="AlphaFoldDB" id="A0A0A2API2"/>